<proteinExistence type="predicted"/>
<evidence type="ECO:0000313" key="8">
    <source>
        <dbReference type="Proteomes" id="UP000198771"/>
    </source>
</evidence>
<dbReference type="STRING" id="617002.SAMN05660653_02928"/>
<comment type="subcellular location">
    <subcellularLocation>
        <location evidence="1">Membrane</location>
        <topology evidence="1">Multi-pass membrane protein</topology>
    </subcellularLocation>
</comment>
<keyword evidence="3 5" id="KW-1133">Transmembrane helix</keyword>
<dbReference type="PANTHER" id="PTHR37422">
    <property type="entry name" value="TEICHURONIC ACID BIOSYNTHESIS PROTEIN TUAE"/>
    <property type="match status" value="1"/>
</dbReference>
<feature type="transmembrane region" description="Helical" evidence="5">
    <location>
        <begin position="94"/>
        <end position="112"/>
    </location>
</feature>
<dbReference type="GO" id="GO:0016874">
    <property type="term" value="F:ligase activity"/>
    <property type="evidence" value="ECO:0007669"/>
    <property type="project" value="UniProtKB-KW"/>
</dbReference>
<dbReference type="GO" id="GO:0016020">
    <property type="term" value="C:membrane"/>
    <property type="evidence" value="ECO:0007669"/>
    <property type="project" value="UniProtKB-SubCell"/>
</dbReference>
<dbReference type="EMBL" id="FMXO01000019">
    <property type="protein sequence ID" value="SDB58062.1"/>
    <property type="molecule type" value="Genomic_DNA"/>
</dbReference>
<feature type="transmembrane region" description="Helical" evidence="5">
    <location>
        <begin position="9"/>
        <end position="25"/>
    </location>
</feature>
<feature type="transmembrane region" description="Helical" evidence="5">
    <location>
        <begin position="374"/>
        <end position="393"/>
    </location>
</feature>
<keyword evidence="7" id="KW-0436">Ligase</keyword>
<dbReference type="Proteomes" id="UP000198771">
    <property type="component" value="Unassembled WGS sequence"/>
</dbReference>
<name>A0A1G6EL87_9BACT</name>
<evidence type="ECO:0000256" key="4">
    <source>
        <dbReference type="ARBA" id="ARBA00023136"/>
    </source>
</evidence>
<feature type="transmembrane region" description="Helical" evidence="5">
    <location>
        <begin position="221"/>
        <end position="239"/>
    </location>
</feature>
<feature type="transmembrane region" description="Helical" evidence="5">
    <location>
        <begin position="318"/>
        <end position="337"/>
    </location>
</feature>
<protein>
    <submittedName>
        <fullName evidence="7">O-antigen ligase</fullName>
    </submittedName>
</protein>
<feature type="transmembrane region" description="Helical" evidence="5">
    <location>
        <begin position="31"/>
        <end position="49"/>
    </location>
</feature>
<feature type="domain" description="O-antigen ligase-related" evidence="6">
    <location>
        <begin position="185"/>
        <end position="327"/>
    </location>
</feature>
<sequence length="424" mass="47975">MNVSTQNNMLLYGIMLLVLVYVARIQELFQFLIPLQLGKIAILLALTLLMVSPKPPMRASLLKIPQVKMVLGILALCLISVPFSVYQGQSFNHAVMGFPRTILFFFLLIYAVNNFHDLRKLFWAFIFGVMILAYFMITASGTGRLAASATYDPNDIAMLFVITLPIVYFFMNSRKGPTKLVLMGILLALLFAFILTGSRGGFIGLMVITIFILFMDKYRTWLTKILVLGIAVLAFFQFAPETYWERIRTITTYEEDYNYSAEYGRKALWKRGMQMMMQNPLTGVGAAAFTTGLGLSYGEEGGKWLTAHNAFVQIGAELGIGGFVLFIWLIASSIRYLRRLRAKYARQPGIFRDHLWMATALEVSLWGYVATAMFLSAAYFVMFYFLIAMCCILRKLEMQVELQEQAQENHSGLETQLQIVGARG</sequence>
<dbReference type="PANTHER" id="PTHR37422:SF13">
    <property type="entry name" value="LIPOPOLYSACCHARIDE BIOSYNTHESIS PROTEIN PA4999-RELATED"/>
    <property type="match status" value="1"/>
</dbReference>
<dbReference type="AlphaFoldDB" id="A0A1G6EL87"/>
<evidence type="ECO:0000256" key="2">
    <source>
        <dbReference type="ARBA" id="ARBA00022692"/>
    </source>
</evidence>
<keyword evidence="8" id="KW-1185">Reference proteome</keyword>
<accession>A0A1G6EL87</accession>
<keyword evidence="4 5" id="KW-0472">Membrane</keyword>
<feature type="transmembrane region" description="Helical" evidence="5">
    <location>
        <begin position="182"/>
        <end position="215"/>
    </location>
</feature>
<dbReference type="Pfam" id="PF04932">
    <property type="entry name" value="Wzy_C"/>
    <property type="match status" value="1"/>
</dbReference>
<evidence type="ECO:0000259" key="6">
    <source>
        <dbReference type="Pfam" id="PF04932"/>
    </source>
</evidence>
<feature type="transmembrane region" description="Helical" evidence="5">
    <location>
        <begin position="69"/>
        <end position="88"/>
    </location>
</feature>
<feature type="transmembrane region" description="Helical" evidence="5">
    <location>
        <begin position="153"/>
        <end position="170"/>
    </location>
</feature>
<evidence type="ECO:0000313" key="7">
    <source>
        <dbReference type="EMBL" id="SDB58062.1"/>
    </source>
</evidence>
<dbReference type="InterPro" id="IPR007016">
    <property type="entry name" value="O-antigen_ligase-rel_domated"/>
</dbReference>
<evidence type="ECO:0000256" key="3">
    <source>
        <dbReference type="ARBA" id="ARBA00022989"/>
    </source>
</evidence>
<evidence type="ECO:0000256" key="1">
    <source>
        <dbReference type="ARBA" id="ARBA00004141"/>
    </source>
</evidence>
<feature type="transmembrane region" description="Helical" evidence="5">
    <location>
        <begin position="121"/>
        <end position="141"/>
    </location>
</feature>
<evidence type="ECO:0000256" key="5">
    <source>
        <dbReference type="SAM" id="Phobius"/>
    </source>
</evidence>
<reference evidence="7 8" key="1">
    <citation type="submission" date="2016-10" db="EMBL/GenBank/DDBJ databases">
        <authorList>
            <person name="de Groot N.N."/>
        </authorList>
    </citation>
    <scope>NUCLEOTIDE SEQUENCE [LARGE SCALE GENOMIC DNA]</scope>
    <source>
        <strain evidence="7 8">ASO4-2</strain>
    </source>
</reference>
<organism evidence="7 8">
    <name type="scientific">Desulfonatronum thiosulfatophilum</name>
    <dbReference type="NCBI Taxonomy" id="617002"/>
    <lineage>
        <taxon>Bacteria</taxon>
        <taxon>Pseudomonadati</taxon>
        <taxon>Thermodesulfobacteriota</taxon>
        <taxon>Desulfovibrionia</taxon>
        <taxon>Desulfovibrionales</taxon>
        <taxon>Desulfonatronaceae</taxon>
        <taxon>Desulfonatronum</taxon>
    </lineage>
</organism>
<gene>
    <name evidence="7" type="ORF">SAMN05660653_02928</name>
</gene>
<dbReference type="RefSeq" id="WP_092123380.1">
    <property type="nucleotide sequence ID" value="NZ_FMXO01000019.1"/>
</dbReference>
<keyword evidence="2 5" id="KW-0812">Transmembrane</keyword>
<dbReference type="OrthoDB" id="185850at2"/>
<feature type="transmembrane region" description="Helical" evidence="5">
    <location>
        <begin position="280"/>
        <end position="298"/>
    </location>
</feature>
<dbReference type="InterPro" id="IPR051533">
    <property type="entry name" value="WaaL-like"/>
</dbReference>